<feature type="compositionally biased region" description="Low complexity" evidence="1">
    <location>
        <begin position="148"/>
        <end position="157"/>
    </location>
</feature>
<evidence type="ECO:0000313" key="3">
    <source>
        <dbReference type="EMBL" id="MDZ5660414.1"/>
    </source>
</evidence>
<keyword evidence="4" id="KW-1185">Reference proteome</keyword>
<gene>
    <name evidence="3" type="ORF">SFC79_01445</name>
</gene>
<dbReference type="Pfam" id="PF02661">
    <property type="entry name" value="Fic"/>
    <property type="match status" value="1"/>
</dbReference>
<sequence length="206" mass="22314">MRAGQGRWSPGHAGRSRTRVSTVVPAFANRDDIGVLLQAALAHAQLESIHPFTDGTGHAAINRLHDSGVIRPLTTRARNQARVASAQPHCLVPEWIYKRSPTTAPIYLVERPDLPMCAFSQIQLPREPGRGPGARSKGALRASRVRPARSTTTRPPTIVASTGGKLRVARATTAQEVKRATAATAPKTFHVTRRTAVRMSPRCPMT</sequence>
<proteinExistence type="predicted"/>
<feature type="region of interest" description="Disordered" evidence="1">
    <location>
        <begin position="124"/>
        <end position="159"/>
    </location>
</feature>
<dbReference type="Proteomes" id="UP001291999">
    <property type="component" value="Unassembled WGS sequence"/>
</dbReference>
<organism evidence="3 4">
    <name type="scientific">Nocardioides renjunii</name>
    <dbReference type="NCBI Taxonomy" id="3095075"/>
    <lineage>
        <taxon>Bacteria</taxon>
        <taxon>Bacillati</taxon>
        <taxon>Actinomycetota</taxon>
        <taxon>Actinomycetes</taxon>
        <taxon>Propionibacteriales</taxon>
        <taxon>Nocardioidaceae</taxon>
        <taxon>Nocardioides</taxon>
    </lineage>
</organism>
<protein>
    <submittedName>
        <fullName evidence="3">Fic family protein</fullName>
    </submittedName>
</protein>
<name>A0ABU5K7G7_9ACTN</name>
<dbReference type="SUPFAM" id="SSF140931">
    <property type="entry name" value="Fic-like"/>
    <property type="match status" value="1"/>
</dbReference>
<feature type="region of interest" description="Disordered" evidence="1">
    <location>
        <begin position="1"/>
        <end position="20"/>
    </location>
</feature>
<dbReference type="InterPro" id="IPR036597">
    <property type="entry name" value="Fido-like_dom_sf"/>
</dbReference>
<evidence type="ECO:0000259" key="2">
    <source>
        <dbReference type="Pfam" id="PF02661"/>
    </source>
</evidence>
<reference evidence="3 4" key="1">
    <citation type="submission" date="2023-11" db="EMBL/GenBank/DDBJ databases">
        <title>Novel species in genus Nocardioides.</title>
        <authorList>
            <person name="Zhou H."/>
        </authorList>
    </citation>
    <scope>NUCLEOTIDE SEQUENCE [LARGE SCALE GENOMIC DNA]</scope>
    <source>
        <strain evidence="3 4">S-58</strain>
    </source>
</reference>
<dbReference type="Gene3D" id="1.10.3290.10">
    <property type="entry name" value="Fido-like domain"/>
    <property type="match status" value="1"/>
</dbReference>
<dbReference type="InterPro" id="IPR003812">
    <property type="entry name" value="Fido"/>
</dbReference>
<dbReference type="EMBL" id="JAXQPW010000001">
    <property type="protein sequence ID" value="MDZ5660414.1"/>
    <property type="molecule type" value="Genomic_DNA"/>
</dbReference>
<accession>A0ABU5K7G7</accession>
<feature type="domain" description="Fido" evidence="2">
    <location>
        <begin position="27"/>
        <end position="58"/>
    </location>
</feature>
<comment type="caution">
    <text evidence="3">The sequence shown here is derived from an EMBL/GenBank/DDBJ whole genome shotgun (WGS) entry which is preliminary data.</text>
</comment>
<evidence type="ECO:0000313" key="4">
    <source>
        <dbReference type="Proteomes" id="UP001291999"/>
    </source>
</evidence>
<evidence type="ECO:0000256" key="1">
    <source>
        <dbReference type="SAM" id="MobiDB-lite"/>
    </source>
</evidence>